<dbReference type="InterPro" id="IPR036869">
    <property type="entry name" value="J_dom_sf"/>
</dbReference>
<protein>
    <recommendedName>
        <fullName evidence="2">J domain-containing protein</fullName>
    </recommendedName>
</protein>
<evidence type="ECO:0000313" key="3">
    <source>
        <dbReference type="EMBL" id="CAE8587470.1"/>
    </source>
</evidence>
<name>A0A813DMI1_POLGL</name>
<keyword evidence="4" id="KW-1185">Reference proteome</keyword>
<evidence type="ECO:0000313" key="4">
    <source>
        <dbReference type="Proteomes" id="UP000654075"/>
    </source>
</evidence>
<evidence type="ECO:0000256" key="1">
    <source>
        <dbReference type="SAM" id="MobiDB-lite"/>
    </source>
</evidence>
<organism evidence="3 4">
    <name type="scientific">Polarella glacialis</name>
    <name type="common">Dinoflagellate</name>
    <dbReference type="NCBI Taxonomy" id="89957"/>
    <lineage>
        <taxon>Eukaryota</taxon>
        <taxon>Sar</taxon>
        <taxon>Alveolata</taxon>
        <taxon>Dinophyceae</taxon>
        <taxon>Suessiales</taxon>
        <taxon>Suessiaceae</taxon>
        <taxon>Polarella</taxon>
    </lineage>
</organism>
<dbReference type="EMBL" id="CAJNNV010002610">
    <property type="protein sequence ID" value="CAE8587470.1"/>
    <property type="molecule type" value="Genomic_DNA"/>
</dbReference>
<dbReference type="Proteomes" id="UP000654075">
    <property type="component" value="Unassembled WGS sequence"/>
</dbReference>
<dbReference type="SMART" id="SM00271">
    <property type="entry name" value="DnaJ"/>
    <property type="match status" value="1"/>
</dbReference>
<evidence type="ECO:0000259" key="2">
    <source>
        <dbReference type="PROSITE" id="PS50076"/>
    </source>
</evidence>
<dbReference type="SUPFAM" id="SSF46565">
    <property type="entry name" value="Chaperone J-domain"/>
    <property type="match status" value="1"/>
</dbReference>
<dbReference type="InterPro" id="IPR001623">
    <property type="entry name" value="DnaJ_domain"/>
</dbReference>
<gene>
    <name evidence="3" type="ORF">PGLA1383_LOCUS6307</name>
</gene>
<accession>A0A813DMI1</accession>
<dbReference type="CDD" id="cd06257">
    <property type="entry name" value="DnaJ"/>
    <property type="match status" value="1"/>
</dbReference>
<comment type="caution">
    <text evidence="3">The sequence shown here is derived from an EMBL/GenBank/DDBJ whole genome shotgun (WGS) entry which is preliminary data.</text>
</comment>
<dbReference type="AlphaFoldDB" id="A0A813DMI1"/>
<reference evidence="3" key="1">
    <citation type="submission" date="2021-02" db="EMBL/GenBank/DDBJ databases">
        <authorList>
            <person name="Dougan E. K."/>
            <person name="Rhodes N."/>
            <person name="Thang M."/>
            <person name="Chan C."/>
        </authorList>
    </citation>
    <scope>NUCLEOTIDE SEQUENCE</scope>
</reference>
<feature type="compositionally biased region" description="Basic and acidic residues" evidence="1">
    <location>
        <begin position="214"/>
        <end position="241"/>
    </location>
</feature>
<proteinExistence type="predicted"/>
<dbReference type="Pfam" id="PF00226">
    <property type="entry name" value="DnaJ"/>
    <property type="match status" value="1"/>
</dbReference>
<dbReference type="Gene3D" id="1.10.287.110">
    <property type="entry name" value="DnaJ domain"/>
    <property type="match status" value="1"/>
</dbReference>
<feature type="region of interest" description="Disordered" evidence="1">
    <location>
        <begin position="210"/>
        <end position="241"/>
    </location>
</feature>
<sequence>MDPLASADTDVQRHDAIVVHQDSLDAAFEAASRSIDQLIWQGSSEVAKAVTLFGPGIVVLPMFGKVSGVPAKNCLEYAAHPRRAAKGGLMDRVDFQLKFGAIDPGRLVEELTGGAAGLEKRLQALGNEELQEEVLALQDWRSKANGRLKTLERRAAWAFLGVGGDGVTTLSQADIKKAFKRKALELHPDKGGDADRFRLLQEMRDLLVVPTSRLGDDEQEKPCPDKGKSDEKGKTKAEDEE</sequence>
<dbReference type="PROSITE" id="PS50076">
    <property type="entry name" value="DNAJ_2"/>
    <property type="match status" value="1"/>
</dbReference>
<feature type="domain" description="J" evidence="2">
    <location>
        <begin position="155"/>
        <end position="233"/>
    </location>
</feature>
<feature type="non-terminal residue" evidence="3">
    <location>
        <position position="241"/>
    </location>
</feature>
<dbReference type="OrthoDB" id="430520at2759"/>